<gene>
    <name evidence="2" type="ORF">CJD50_22875</name>
</gene>
<evidence type="ECO:0000313" key="3">
    <source>
        <dbReference type="Proteomes" id="UP000218796"/>
    </source>
</evidence>
<proteinExistence type="predicted"/>
<evidence type="ECO:0000256" key="1">
    <source>
        <dbReference type="SAM" id="MobiDB-lite"/>
    </source>
</evidence>
<dbReference type="Proteomes" id="UP000218796">
    <property type="component" value="Unassembled WGS sequence"/>
</dbReference>
<protein>
    <submittedName>
        <fullName evidence="2">Uncharacterized protein</fullName>
    </submittedName>
</protein>
<organism evidence="2 3">
    <name type="scientific">Hafnia paralvei</name>
    <dbReference type="NCBI Taxonomy" id="546367"/>
    <lineage>
        <taxon>Bacteria</taxon>
        <taxon>Pseudomonadati</taxon>
        <taxon>Pseudomonadota</taxon>
        <taxon>Gammaproteobacteria</taxon>
        <taxon>Enterobacterales</taxon>
        <taxon>Hafniaceae</taxon>
        <taxon>Hafnia</taxon>
    </lineage>
</organism>
<sequence length="143" mass="16520">METKETLSAREFCEIMFEGAMTTKEVLQRINQKYPDLDIPLTDVNTRIGTLKRSSLVDIEYRNHGRKWRLISVDERYYERSENARKSSGSRKSPSDRVPPPLEPKEREMCELVRLFDKCVVSARCASAIGRHHSNENQNAGAF</sequence>
<dbReference type="RefSeq" id="WP_095661850.1">
    <property type="nucleotide sequence ID" value="NZ_NQMS01000022.1"/>
</dbReference>
<evidence type="ECO:0000313" key="2">
    <source>
        <dbReference type="EMBL" id="PAV94022.1"/>
    </source>
</evidence>
<reference evidence="2 3" key="1">
    <citation type="submission" date="2017-08" db="EMBL/GenBank/DDBJ databases">
        <title>Draft Genome Sequence of Hafnia alvei CITHA-6 Isolated from Raw Bovine Milk.</title>
        <authorList>
            <person name="Culligan E.P."/>
            <person name="Mcsweeney A."/>
            <person name="O'Doherty C."/>
            <person name="Gleeson E."/>
            <person name="O'Riordan D."/>
            <person name="Sleator R.D."/>
        </authorList>
    </citation>
    <scope>NUCLEOTIDE SEQUENCE [LARGE SCALE GENOMIC DNA]</scope>
    <source>
        <strain evidence="2 3">CITHA-6</strain>
    </source>
</reference>
<feature type="region of interest" description="Disordered" evidence="1">
    <location>
        <begin position="81"/>
        <end position="104"/>
    </location>
</feature>
<keyword evidence="3" id="KW-1185">Reference proteome</keyword>
<accession>A0A2A2M672</accession>
<dbReference type="EMBL" id="NQMS01000022">
    <property type="protein sequence ID" value="PAV94022.1"/>
    <property type="molecule type" value="Genomic_DNA"/>
</dbReference>
<dbReference type="AlphaFoldDB" id="A0A2A2M672"/>
<name>A0A2A2M672_9GAMM</name>
<comment type="caution">
    <text evidence="2">The sequence shown here is derived from an EMBL/GenBank/DDBJ whole genome shotgun (WGS) entry which is preliminary data.</text>
</comment>